<dbReference type="PANTHER" id="PTHR46009:SF1">
    <property type="entry name" value="VACUOLAR PROTEIN SORTING-ASSOCIATED PROTEIN VTA1 HOMOLOG"/>
    <property type="match status" value="1"/>
</dbReference>
<dbReference type="OrthoDB" id="391137at2759"/>
<organism evidence="2 3">
    <name type="scientific">Cervus elaphus hippelaphus</name>
    <name type="common">European red deer</name>
    <dbReference type="NCBI Taxonomy" id="46360"/>
    <lineage>
        <taxon>Eukaryota</taxon>
        <taxon>Metazoa</taxon>
        <taxon>Chordata</taxon>
        <taxon>Craniata</taxon>
        <taxon>Vertebrata</taxon>
        <taxon>Euteleostomi</taxon>
        <taxon>Mammalia</taxon>
        <taxon>Eutheria</taxon>
        <taxon>Laurasiatheria</taxon>
        <taxon>Artiodactyla</taxon>
        <taxon>Ruminantia</taxon>
        <taxon>Pecora</taxon>
        <taxon>Cervidae</taxon>
        <taxon>Cervinae</taxon>
        <taxon>Cervus</taxon>
    </lineage>
</organism>
<evidence type="ECO:0000259" key="1">
    <source>
        <dbReference type="Pfam" id="PF18097"/>
    </source>
</evidence>
<dbReference type="Proteomes" id="UP000242450">
    <property type="component" value="Chromosome 23"/>
</dbReference>
<feature type="non-terminal residue" evidence="2">
    <location>
        <position position="139"/>
    </location>
</feature>
<gene>
    <name evidence="2" type="ORF">Celaphus_00007483</name>
</gene>
<dbReference type="GO" id="GO:0005771">
    <property type="term" value="C:multivesicular body"/>
    <property type="evidence" value="ECO:0007669"/>
    <property type="project" value="TreeGrafter"/>
</dbReference>
<feature type="domain" description="Vta1 C-terminal" evidence="1">
    <location>
        <begin position="102"/>
        <end position="138"/>
    </location>
</feature>
<proteinExistence type="predicted"/>
<dbReference type="AlphaFoldDB" id="A0A212CBZ9"/>
<dbReference type="GO" id="GO:0032511">
    <property type="term" value="P:late endosome to vacuole transport via multivesicular body sorting pathway"/>
    <property type="evidence" value="ECO:0007669"/>
    <property type="project" value="InterPro"/>
</dbReference>
<name>A0A212CBZ9_CEREH</name>
<evidence type="ECO:0000313" key="2">
    <source>
        <dbReference type="EMBL" id="OWK03505.1"/>
    </source>
</evidence>
<keyword evidence="3" id="KW-1185">Reference proteome</keyword>
<accession>A0A212CBZ9</accession>
<evidence type="ECO:0000313" key="3">
    <source>
        <dbReference type="Proteomes" id="UP000242450"/>
    </source>
</evidence>
<dbReference type="Gene3D" id="1.20.5.420">
    <property type="entry name" value="Immunoglobulin FC, subunit C"/>
    <property type="match status" value="1"/>
</dbReference>
<protein>
    <recommendedName>
        <fullName evidence="1">Vta1 C-terminal domain-containing protein</fullName>
    </recommendedName>
</protein>
<sequence>MATPALLLLQFRSIQHHLRMAHKLDKQDSVVCYCLFYVTQTGMKIETTSAMIFNLEPKQHDIRQLYWNTNSSWCPQSSIPANIPAEVLHSTVSQRDIQLTSEDSARAQKYSKYAGRALHYEDVTNAVQNLEKGLKLLTI</sequence>
<dbReference type="PANTHER" id="PTHR46009">
    <property type="entry name" value="VACUOLAR PROTEIN SORTING-ASSOCIATED PROTEIN VTA1 HOMOLOG"/>
    <property type="match status" value="1"/>
</dbReference>
<dbReference type="InterPro" id="IPR041212">
    <property type="entry name" value="Vta1_C"/>
</dbReference>
<dbReference type="EMBL" id="MKHE01000023">
    <property type="protein sequence ID" value="OWK03505.1"/>
    <property type="molecule type" value="Genomic_DNA"/>
</dbReference>
<reference evidence="2 3" key="1">
    <citation type="journal article" date="2018" name="Mol. Genet. Genomics">
        <title>The red deer Cervus elaphus genome CerEla1.0: sequencing, annotating, genes, and chromosomes.</title>
        <authorList>
            <person name="Bana N.A."/>
            <person name="Nyiri A."/>
            <person name="Nagy J."/>
            <person name="Frank K."/>
            <person name="Nagy T."/>
            <person name="Steger V."/>
            <person name="Schiller M."/>
            <person name="Lakatos P."/>
            <person name="Sugar L."/>
            <person name="Horn P."/>
            <person name="Barta E."/>
            <person name="Orosz L."/>
        </authorList>
    </citation>
    <scope>NUCLEOTIDE SEQUENCE [LARGE SCALE GENOMIC DNA]</scope>
    <source>
        <strain evidence="2">Hungarian</strain>
    </source>
</reference>
<comment type="caution">
    <text evidence="2">The sequence shown here is derived from an EMBL/GenBank/DDBJ whole genome shotgun (WGS) entry which is preliminary data.</text>
</comment>
<dbReference type="InterPro" id="IPR044538">
    <property type="entry name" value="Vta1-like"/>
</dbReference>
<dbReference type="Pfam" id="PF18097">
    <property type="entry name" value="Vta1_C"/>
    <property type="match status" value="1"/>
</dbReference>